<reference evidence="3" key="1">
    <citation type="journal article" date="2014" name="Int. J. Syst. Evol. Microbiol.">
        <title>Complete genome sequence of Corynebacterium casei LMG S-19264T (=DSM 44701T), isolated from a smear-ripened cheese.</title>
        <authorList>
            <consortium name="US DOE Joint Genome Institute (JGI-PGF)"/>
            <person name="Walter F."/>
            <person name="Albersmeier A."/>
            <person name="Kalinowski J."/>
            <person name="Ruckert C."/>
        </authorList>
    </citation>
    <scope>NUCLEOTIDE SEQUENCE</scope>
    <source>
        <strain evidence="3">JCM 3131</strain>
    </source>
</reference>
<evidence type="ECO:0008006" key="5">
    <source>
        <dbReference type="Google" id="ProtNLM"/>
    </source>
</evidence>
<accession>A0A918B9Q1</accession>
<dbReference type="InterPro" id="IPR045513">
    <property type="entry name" value="DUF6479"/>
</dbReference>
<evidence type="ECO:0000256" key="1">
    <source>
        <dbReference type="SAM" id="MobiDB-lite"/>
    </source>
</evidence>
<feature type="region of interest" description="Disordered" evidence="1">
    <location>
        <begin position="44"/>
        <end position="122"/>
    </location>
</feature>
<dbReference type="Proteomes" id="UP000620156">
    <property type="component" value="Unassembled WGS sequence"/>
</dbReference>
<keyword evidence="2" id="KW-0472">Membrane</keyword>
<keyword evidence="2" id="KW-0812">Transmembrane</keyword>
<sequence>MNTELMDLAVNRDHMIGIGPFVAGLVVVAVLIGALYMGRRIWRRELPRPRPDEQPKLPDGGPVYQETACREPDEMPRSDTRTLPHDLHGFGNASSRPSPGKPRHRWSNGGSGSFGSGGLGAH</sequence>
<dbReference type="EMBL" id="BMQK01000003">
    <property type="protein sequence ID" value="GGQ50039.1"/>
    <property type="molecule type" value="Genomic_DNA"/>
</dbReference>
<proteinExistence type="predicted"/>
<dbReference type="Pfam" id="PF20087">
    <property type="entry name" value="DUF6479"/>
    <property type="match status" value="1"/>
</dbReference>
<gene>
    <name evidence="3" type="ORF">GCM10010145_18740</name>
</gene>
<evidence type="ECO:0000256" key="2">
    <source>
        <dbReference type="SAM" id="Phobius"/>
    </source>
</evidence>
<keyword evidence="4" id="KW-1185">Reference proteome</keyword>
<dbReference type="RefSeq" id="WP_189216229.1">
    <property type="nucleotide sequence ID" value="NZ_BMQK01000003.1"/>
</dbReference>
<name>A0A918B9Q1_9ACTN</name>
<evidence type="ECO:0000313" key="4">
    <source>
        <dbReference type="Proteomes" id="UP000620156"/>
    </source>
</evidence>
<evidence type="ECO:0000313" key="3">
    <source>
        <dbReference type="EMBL" id="GGQ50039.1"/>
    </source>
</evidence>
<feature type="compositionally biased region" description="Basic and acidic residues" evidence="1">
    <location>
        <begin position="68"/>
        <end position="88"/>
    </location>
</feature>
<reference evidence="3" key="2">
    <citation type="submission" date="2020-09" db="EMBL/GenBank/DDBJ databases">
        <authorList>
            <person name="Sun Q."/>
            <person name="Ohkuma M."/>
        </authorList>
    </citation>
    <scope>NUCLEOTIDE SEQUENCE</scope>
    <source>
        <strain evidence="3">JCM 3131</strain>
    </source>
</reference>
<feature type="compositionally biased region" description="Basic and acidic residues" evidence="1">
    <location>
        <begin position="44"/>
        <end position="56"/>
    </location>
</feature>
<protein>
    <recommendedName>
        <fullName evidence="5">Secreted protein</fullName>
    </recommendedName>
</protein>
<comment type="caution">
    <text evidence="3">The sequence shown here is derived from an EMBL/GenBank/DDBJ whole genome shotgun (WGS) entry which is preliminary data.</text>
</comment>
<dbReference type="AlphaFoldDB" id="A0A918B9Q1"/>
<feature type="compositionally biased region" description="Gly residues" evidence="1">
    <location>
        <begin position="109"/>
        <end position="122"/>
    </location>
</feature>
<feature type="transmembrane region" description="Helical" evidence="2">
    <location>
        <begin position="15"/>
        <end position="38"/>
    </location>
</feature>
<keyword evidence="2" id="KW-1133">Transmembrane helix</keyword>
<organism evidence="3 4">
    <name type="scientific">Streptomyces ruber</name>
    <dbReference type="NCBI Taxonomy" id="83378"/>
    <lineage>
        <taxon>Bacteria</taxon>
        <taxon>Bacillati</taxon>
        <taxon>Actinomycetota</taxon>
        <taxon>Actinomycetes</taxon>
        <taxon>Kitasatosporales</taxon>
        <taxon>Streptomycetaceae</taxon>
        <taxon>Streptomyces</taxon>
    </lineage>
</organism>